<dbReference type="AlphaFoldDB" id="A0A0N4ZTI9"/>
<name>A0A0N4ZTI9_PARTI</name>
<keyword evidence="1" id="KW-1185">Reference proteome</keyword>
<evidence type="ECO:0000313" key="2">
    <source>
        <dbReference type="WBParaSite" id="PTRK_0001181700.1"/>
    </source>
</evidence>
<sequence>MVRMPFNFSFRRNKKKEKNDGGENCNTYRRDKGQVTFPSERRKMNHMTPADFRAKLDDNMEGSMKSCKHNQFFDSDQIFVHGVLILPEMNNTGTLMYAAKLKKFYNENVDGNDDDIVKALEKLEKTKEIFDDKPTSDYKATPSSNNYTLPNEKFSKNIFNSFPSQKYKNR</sequence>
<protein>
    <submittedName>
        <fullName evidence="2">M-phase phosphoprotein 6</fullName>
    </submittedName>
</protein>
<dbReference type="WBParaSite" id="PTRK_0001181700.1">
    <property type="protein sequence ID" value="PTRK_0001181700.1"/>
    <property type="gene ID" value="PTRK_0001181700"/>
</dbReference>
<reference evidence="2" key="1">
    <citation type="submission" date="2017-02" db="UniProtKB">
        <authorList>
            <consortium name="WormBaseParasite"/>
        </authorList>
    </citation>
    <scope>IDENTIFICATION</scope>
</reference>
<evidence type="ECO:0000313" key="1">
    <source>
        <dbReference type="Proteomes" id="UP000038045"/>
    </source>
</evidence>
<proteinExistence type="predicted"/>
<dbReference type="Proteomes" id="UP000038045">
    <property type="component" value="Unplaced"/>
</dbReference>
<accession>A0A0N4ZTI9</accession>
<organism evidence="1 2">
    <name type="scientific">Parastrongyloides trichosuri</name>
    <name type="common">Possum-specific nematode worm</name>
    <dbReference type="NCBI Taxonomy" id="131310"/>
    <lineage>
        <taxon>Eukaryota</taxon>
        <taxon>Metazoa</taxon>
        <taxon>Ecdysozoa</taxon>
        <taxon>Nematoda</taxon>
        <taxon>Chromadorea</taxon>
        <taxon>Rhabditida</taxon>
        <taxon>Tylenchina</taxon>
        <taxon>Panagrolaimomorpha</taxon>
        <taxon>Strongyloidoidea</taxon>
        <taxon>Strongyloididae</taxon>
        <taxon>Parastrongyloides</taxon>
    </lineage>
</organism>